<evidence type="ECO:0000313" key="1">
    <source>
        <dbReference type="EMBL" id="PSB54796.1"/>
    </source>
</evidence>
<dbReference type="EMBL" id="PVWO01000232">
    <property type="protein sequence ID" value="PSB54796.1"/>
    <property type="molecule type" value="Genomic_DNA"/>
</dbReference>
<dbReference type="OrthoDB" id="9797093at2"/>
<dbReference type="Pfam" id="PF05973">
    <property type="entry name" value="Gp49"/>
    <property type="match status" value="1"/>
</dbReference>
<organism evidence="1 2">
    <name type="scientific">Chamaesiphon polymorphus CCALA 037</name>
    <dbReference type="NCBI Taxonomy" id="2107692"/>
    <lineage>
        <taxon>Bacteria</taxon>
        <taxon>Bacillati</taxon>
        <taxon>Cyanobacteriota</taxon>
        <taxon>Cyanophyceae</taxon>
        <taxon>Gomontiellales</taxon>
        <taxon>Chamaesiphonaceae</taxon>
        <taxon>Chamaesiphon</taxon>
    </lineage>
</organism>
<dbReference type="Proteomes" id="UP000238937">
    <property type="component" value="Unassembled WGS sequence"/>
</dbReference>
<name>A0A2T1GBT4_9CYAN</name>
<protein>
    <submittedName>
        <fullName evidence="1">Addiction module toxin RelE</fullName>
    </submittedName>
</protein>
<dbReference type="InterPro" id="IPR009241">
    <property type="entry name" value="HigB-like"/>
</dbReference>
<keyword evidence="2" id="KW-1185">Reference proteome</keyword>
<gene>
    <name evidence="1" type="ORF">C7B77_17015</name>
</gene>
<accession>A0A2T1GBT4</accession>
<dbReference type="AlphaFoldDB" id="A0A2T1GBT4"/>
<comment type="caution">
    <text evidence="1">The sequence shown here is derived from an EMBL/GenBank/DDBJ whole genome shotgun (WGS) entry which is preliminary data.</text>
</comment>
<proteinExistence type="predicted"/>
<evidence type="ECO:0000313" key="2">
    <source>
        <dbReference type="Proteomes" id="UP000238937"/>
    </source>
</evidence>
<sequence>MAEAPDRKPLIWMGRSRKDIGEFPDRVKGELGYGLDLAQAGDKHDNAKPLKGFKGAGVLELVEDFDGDTYRAVYTVKFTEAVYVLHVFQKKSKSGIATPKSDIDLIESRLKLAEAHYQENYESESS</sequence>
<dbReference type="RefSeq" id="WP_106307327.1">
    <property type="nucleotide sequence ID" value="NZ_PVWO01000232.1"/>
</dbReference>
<reference evidence="1 2" key="1">
    <citation type="submission" date="2018-03" db="EMBL/GenBank/DDBJ databases">
        <title>The ancient ancestry and fast evolution of plastids.</title>
        <authorList>
            <person name="Moore K.R."/>
            <person name="Magnabosco C."/>
            <person name="Momper L."/>
            <person name="Gold D.A."/>
            <person name="Bosak T."/>
            <person name="Fournier G.P."/>
        </authorList>
    </citation>
    <scope>NUCLEOTIDE SEQUENCE [LARGE SCALE GENOMIC DNA]</scope>
    <source>
        <strain evidence="1 2">CCALA 037</strain>
    </source>
</reference>